<dbReference type="SUPFAM" id="SSF56801">
    <property type="entry name" value="Acetyl-CoA synthetase-like"/>
    <property type="match status" value="1"/>
</dbReference>
<name>A0AAV5ANQ1_9AGAM</name>
<evidence type="ECO:0000313" key="1">
    <source>
        <dbReference type="EMBL" id="GJJ14465.1"/>
    </source>
</evidence>
<keyword evidence="2" id="KW-1185">Reference proteome</keyword>
<proteinExistence type="predicted"/>
<reference evidence="1" key="1">
    <citation type="submission" date="2021-10" db="EMBL/GenBank/DDBJ databases">
        <title>De novo Genome Assembly of Clathrus columnatus (Basidiomycota, Fungi) Using Illumina and Nanopore Sequence Data.</title>
        <authorList>
            <person name="Ogiso-Tanaka E."/>
            <person name="Itagaki H."/>
            <person name="Hosoya T."/>
            <person name="Hosaka K."/>
        </authorList>
    </citation>
    <scope>NUCLEOTIDE SEQUENCE</scope>
    <source>
        <strain evidence="1">MO-923</strain>
    </source>
</reference>
<protein>
    <recommendedName>
        <fullName evidence="3">AMP-dependent synthetase/ligase domain-containing protein</fullName>
    </recommendedName>
</protein>
<evidence type="ECO:0008006" key="3">
    <source>
        <dbReference type="Google" id="ProtNLM"/>
    </source>
</evidence>
<gene>
    <name evidence="1" type="ORF">Clacol_008729</name>
</gene>
<evidence type="ECO:0000313" key="2">
    <source>
        <dbReference type="Proteomes" id="UP001050691"/>
    </source>
</evidence>
<dbReference type="Proteomes" id="UP001050691">
    <property type="component" value="Unassembled WGS sequence"/>
</dbReference>
<organism evidence="1 2">
    <name type="scientific">Clathrus columnatus</name>
    <dbReference type="NCBI Taxonomy" id="1419009"/>
    <lineage>
        <taxon>Eukaryota</taxon>
        <taxon>Fungi</taxon>
        <taxon>Dikarya</taxon>
        <taxon>Basidiomycota</taxon>
        <taxon>Agaricomycotina</taxon>
        <taxon>Agaricomycetes</taxon>
        <taxon>Phallomycetidae</taxon>
        <taxon>Phallales</taxon>
        <taxon>Clathraceae</taxon>
        <taxon>Clathrus</taxon>
    </lineage>
</organism>
<sequence length="77" mass="8589">MKSDELREVLRSLTFVGYGGAAFGDNERLWAMENSIALKNMYGSTEMGFTMLSENDPTILHPLEVPGLVHEFVIPDV</sequence>
<dbReference type="AlphaFoldDB" id="A0AAV5ANQ1"/>
<accession>A0AAV5ANQ1</accession>
<comment type="caution">
    <text evidence="1">The sequence shown here is derived from an EMBL/GenBank/DDBJ whole genome shotgun (WGS) entry which is preliminary data.</text>
</comment>
<dbReference type="EMBL" id="BPWL01000010">
    <property type="protein sequence ID" value="GJJ14465.1"/>
    <property type="molecule type" value="Genomic_DNA"/>
</dbReference>